<feature type="transmembrane region" description="Helical" evidence="12">
    <location>
        <begin position="430"/>
        <end position="450"/>
    </location>
</feature>
<keyword evidence="10" id="KW-0739">Sodium transport</keyword>
<dbReference type="AlphaFoldDB" id="A0A2Z4Y9U1"/>
<dbReference type="EMBL" id="CP030759">
    <property type="protein sequence ID" value="AXA37183.1"/>
    <property type="molecule type" value="Genomic_DNA"/>
</dbReference>
<name>A0A2Z4Y9U1_SUMC1</name>
<dbReference type="GO" id="GO:0006814">
    <property type="term" value="P:sodium ion transport"/>
    <property type="evidence" value="ECO:0007669"/>
    <property type="project" value="UniProtKB-KW"/>
</dbReference>
<evidence type="ECO:0000256" key="10">
    <source>
        <dbReference type="ARBA" id="ARBA00023201"/>
    </source>
</evidence>
<dbReference type="GO" id="GO:0005886">
    <property type="term" value="C:plasma membrane"/>
    <property type="evidence" value="ECO:0007669"/>
    <property type="project" value="UniProtKB-SubCell"/>
</dbReference>
<accession>A0A2Z4Y9U1</accession>
<evidence type="ECO:0000256" key="9">
    <source>
        <dbReference type="ARBA" id="ARBA00023136"/>
    </source>
</evidence>
<dbReference type="NCBIfam" id="TIGR00813">
    <property type="entry name" value="sss"/>
    <property type="match status" value="1"/>
</dbReference>
<feature type="transmembrane region" description="Helical" evidence="12">
    <location>
        <begin position="540"/>
        <end position="559"/>
    </location>
</feature>
<dbReference type="KEGG" id="schv:BRCON_2413"/>
<dbReference type="GO" id="GO:0015293">
    <property type="term" value="F:symporter activity"/>
    <property type="evidence" value="ECO:0007669"/>
    <property type="project" value="TreeGrafter"/>
</dbReference>
<dbReference type="Gene3D" id="1.20.1730.10">
    <property type="entry name" value="Sodium/glucose cotransporter"/>
    <property type="match status" value="1"/>
</dbReference>
<dbReference type="InterPro" id="IPR051163">
    <property type="entry name" value="Sodium:Solute_Symporter_SSF"/>
</dbReference>
<dbReference type="Pfam" id="PF00474">
    <property type="entry name" value="SSF"/>
    <property type="match status" value="1"/>
</dbReference>
<proteinExistence type="inferred from homology"/>
<feature type="transmembrane region" description="Helical" evidence="12">
    <location>
        <begin position="462"/>
        <end position="485"/>
    </location>
</feature>
<dbReference type="PANTHER" id="PTHR42985:SF47">
    <property type="entry name" value="INTEGRAL MEMBRANE TRANSPORT PROTEIN"/>
    <property type="match status" value="1"/>
</dbReference>
<evidence type="ECO:0000256" key="4">
    <source>
        <dbReference type="ARBA" id="ARBA00022475"/>
    </source>
</evidence>
<comment type="similarity">
    <text evidence="2 11">Belongs to the sodium:solute symporter (SSF) (TC 2.A.21) family.</text>
</comment>
<feature type="transmembrane region" description="Helical" evidence="12">
    <location>
        <begin position="177"/>
        <end position="197"/>
    </location>
</feature>
<evidence type="ECO:0000256" key="3">
    <source>
        <dbReference type="ARBA" id="ARBA00022448"/>
    </source>
</evidence>
<feature type="transmembrane region" description="Helical" evidence="12">
    <location>
        <begin position="497"/>
        <end position="520"/>
    </location>
</feature>
<feature type="transmembrane region" description="Helical" evidence="12">
    <location>
        <begin position="204"/>
        <end position="226"/>
    </location>
</feature>
<reference evidence="13 14" key="1">
    <citation type="submission" date="2018-05" db="EMBL/GenBank/DDBJ databases">
        <title>A metagenomic window into the 2 km-deep terrestrial subsurface aquifer revealed taxonomically and functionally diverse microbial community comprising novel uncultured bacterial lineages.</title>
        <authorList>
            <person name="Kadnikov V.V."/>
            <person name="Mardanov A.V."/>
            <person name="Beletsky A.V."/>
            <person name="Banks D."/>
            <person name="Pimenov N.V."/>
            <person name="Frank Y.A."/>
            <person name="Karnachuk O.V."/>
            <person name="Ravin N.V."/>
        </authorList>
    </citation>
    <scope>NUCLEOTIDE SEQUENCE [LARGE SCALE GENOMIC DNA]</scope>
    <source>
        <strain evidence="13">BY</strain>
    </source>
</reference>
<keyword evidence="5 12" id="KW-0812">Transmembrane</keyword>
<protein>
    <submittedName>
        <fullName evidence="13">Na+/proline symporter</fullName>
    </submittedName>
</protein>
<dbReference type="InterPro" id="IPR001734">
    <property type="entry name" value="Na/solute_symporter"/>
</dbReference>
<dbReference type="PANTHER" id="PTHR42985">
    <property type="entry name" value="SODIUM-COUPLED MONOCARBOXYLATE TRANSPORTER"/>
    <property type="match status" value="1"/>
</dbReference>
<comment type="subcellular location">
    <subcellularLocation>
        <location evidence="1">Cell membrane</location>
        <topology evidence="1">Multi-pass membrane protein</topology>
    </subcellularLocation>
</comment>
<dbReference type="Proteomes" id="UP000262583">
    <property type="component" value="Chromosome"/>
</dbReference>
<gene>
    <name evidence="13" type="ORF">BRCON_2413</name>
</gene>
<feature type="transmembrane region" description="Helical" evidence="12">
    <location>
        <begin position="12"/>
        <end position="34"/>
    </location>
</feature>
<evidence type="ECO:0000256" key="7">
    <source>
        <dbReference type="ARBA" id="ARBA00023053"/>
    </source>
</evidence>
<feature type="transmembrane region" description="Helical" evidence="12">
    <location>
        <begin position="54"/>
        <end position="72"/>
    </location>
</feature>
<keyword evidence="9 12" id="KW-0472">Membrane</keyword>
<evidence type="ECO:0000256" key="12">
    <source>
        <dbReference type="SAM" id="Phobius"/>
    </source>
</evidence>
<keyword evidence="7" id="KW-0915">Sodium</keyword>
<evidence type="ECO:0000256" key="1">
    <source>
        <dbReference type="ARBA" id="ARBA00004651"/>
    </source>
</evidence>
<organism evidence="13 14">
    <name type="scientific">Sumerlaea chitinivorans</name>
    <dbReference type="NCBI Taxonomy" id="2250252"/>
    <lineage>
        <taxon>Bacteria</taxon>
        <taxon>Candidatus Sumerlaeota</taxon>
        <taxon>Candidatus Sumerlaeia</taxon>
        <taxon>Candidatus Sumerlaeales</taxon>
        <taxon>Candidatus Sumerlaeaceae</taxon>
        <taxon>Candidatus Sumerlaea</taxon>
    </lineage>
</organism>
<evidence type="ECO:0000256" key="6">
    <source>
        <dbReference type="ARBA" id="ARBA00022989"/>
    </source>
</evidence>
<evidence type="ECO:0000313" key="14">
    <source>
        <dbReference type="Proteomes" id="UP000262583"/>
    </source>
</evidence>
<keyword evidence="4" id="KW-1003">Cell membrane</keyword>
<feature type="transmembrane region" description="Helical" evidence="12">
    <location>
        <begin position="290"/>
        <end position="309"/>
    </location>
</feature>
<evidence type="ECO:0000256" key="2">
    <source>
        <dbReference type="ARBA" id="ARBA00006434"/>
    </source>
</evidence>
<feature type="transmembrane region" description="Helical" evidence="12">
    <location>
        <begin position="131"/>
        <end position="157"/>
    </location>
</feature>
<keyword evidence="6 12" id="KW-1133">Transmembrane helix</keyword>
<evidence type="ECO:0000313" key="13">
    <source>
        <dbReference type="EMBL" id="AXA37183.1"/>
    </source>
</evidence>
<dbReference type="CDD" id="cd11493">
    <property type="entry name" value="SLC5sbd_NIS-like_u1"/>
    <property type="match status" value="1"/>
</dbReference>
<evidence type="ECO:0000256" key="5">
    <source>
        <dbReference type="ARBA" id="ARBA00022692"/>
    </source>
</evidence>
<evidence type="ECO:0000256" key="8">
    <source>
        <dbReference type="ARBA" id="ARBA00023065"/>
    </source>
</evidence>
<dbReference type="InterPro" id="IPR038377">
    <property type="entry name" value="Na/Glc_symporter_sf"/>
</dbReference>
<keyword evidence="3" id="KW-0813">Transport</keyword>
<evidence type="ECO:0000256" key="11">
    <source>
        <dbReference type="RuleBase" id="RU362091"/>
    </source>
</evidence>
<feature type="transmembrane region" description="Helical" evidence="12">
    <location>
        <begin position="84"/>
        <end position="105"/>
    </location>
</feature>
<sequence length="585" mass="64063">MTESIGSVGASWGLLVDGLIILLYFVLITTIGLYMGRRERSLHDYALGGRQMPWWAVMASIIAAETSAATFLTVPAEGFKERGIVYTQLCFGLILGRVLVGMVFLKPYYDYRVYTVYDFLAVRFGPKTKNYVSMLFLIFRTLAMGVRVYVPALVMVLAWRMIVHQEQIRDLATGDSWVPYGVAIFVLVAITTAYTFLGGIKAVIWTDLIQATLMFSSAIVAIFSILTHLGKGSIVGGLATLGNLVPEMTSLQGYIRFGWEGISAELGISAEPGIGEAFTAFAKNVLADPYTLFSALIGYTIFNMAMFGTDQDMVQRLLTAKDYRRSRRSLLTAALMDLPIFAAFSFIGVLLLAFYQIEPSLKPTKVNDIFGAYIMNVMPVVVRGFVLAGLFATAMGSLSAALNALATSATNDWYLHYLGRKVSERHQITAARIFTILFALLMVVIATFTAYNNVVNPDSRLIPIALGVAGLFAGPMLGVFLVGMLTKTRGSDEGNMIALSVGLVATLALCGQVVDVLNLLWPRPTPWQMPAWWPKIAFTWYALIGALITFAVAVLFPTPQPVLAEAARRRQQAEVEGDKPLALRS</sequence>
<dbReference type="PROSITE" id="PS50283">
    <property type="entry name" value="NA_SOLUT_SYMP_3"/>
    <property type="match status" value="1"/>
</dbReference>
<feature type="transmembrane region" description="Helical" evidence="12">
    <location>
        <begin position="330"/>
        <end position="357"/>
    </location>
</feature>
<keyword evidence="8" id="KW-0406">Ion transport</keyword>